<evidence type="ECO:0000313" key="3">
    <source>
        <dbReference type="EMBL" id="PMD22338.1"/>
    </source>
</evidence>
<keyword evidence="1" id="KW-0479">Metal-binding</keyword>
<evidence type="ECO:0000259" key="2">
    <source>
        <dbReference type="PROSITE" id="PS51819"/>
    </source>
</evidence>
<keyword evidence="4" id="KW-1185">Reference proteome</keyword>
<feature type="domain" description="VOC" evidence="2">
    <location>
        <begin position="173"/>
        <end position="301"/>
    </location>
</feature>
<protein>
    <submittedName>
        <fullName evidence="3">Glyoxalase/Bleomycin resistance protein/Dihydroxybiphenyl dioxygenase</fullName>
    </submittedName>
</protein>
<dbReference type="GO" id="GO:0051213">
    <property type="term" value="F:dioxygenase activity"/>
    <property type="evidence" value="ECO:0007669"/>
    <property type="project" value="UniProtKB-KW"/>
</dbReference>
<name>A0A2J6Q7T3_9HELO</name>
<evidence type="ECO:0000313" key="4">
    <source>
        <dbReference type="Proteomes" id="UP000235672"/>
    </source>
</evidence>
<organism evidence="3 4">
    <name type="scientific">Hyaloscypha hepaticicola</name>
    <dbReference type="NCBI Taxonomy" id="2082293"/>
    <lineage>
        <taxon>Eukaryota</taxon>
        <taxon>Fungi</taxon>
        <taxon>Dikarya</taxon>
        <taxon>Ascomycota</taxon>
        <taxon>Pezizomycotina</taxon>
        <taxon>Leotiomycetes</taxon>
        <taxon>Helotiales</taxon>
        <taxon>Hyaloscyphaceae</taxon>
        <taxon>Hyaloscypha</taxon>
    </lineage>
</organism>
<evidence type="ECO:0000256" key="1">
    <source>
        <dbReference type="ARBA" id="ARBA00022723"/>
    </source>
</evidence>
<dbReference type="GO" id="GO:0005739">
    <property type="term" value="C:mitochondrion"/>
    <property type="evidence" value="ECO:0007669"/>
    <property type="project" value="TreeGrafter"/>
</dbReference>
<dbReference type="OrthoDB" id="3360610at2759"/>
<dbReference type="GO" id="GO:0046491">
    <property type="term" value="P:L-methylmalonyl-CoA metabolic process"/>
    <property type="evidence" value="ECO:0007669"/>
    <property type="project" value="TreeGrafter"/>
</dbReference>
<dbReference type="EMBL" id="KZ613478">
    <property type="protein sequence ID" value="PMD22338.1"/>
    <property type="molecule type" value="Genomic_DNA"/>
</dbReference>
<gene>
    <name evidence="3" type="ORF">NA56DRAFT_645020</name>
</gene>
<dbReference type="PANTHER" id="PTHR43048">
    <property type="entry name" value="METHYLMALONYL-COA EPIMERASE"/>
    <property type="match status" value="1"/>
</dbReference>
<reference evidence="3 4" key="1">
    <citation type="submission" date="2016-05" db="EMBL/GenBank/DDBJ databases">
        <title>A degradative enzymes factory behind the ericoid mycorrhizal symbiosis.</title>
        <authorList>
            <consortium name="DOE Joint Genome Institute"/>
            <person name="Martino E."/>
            <person name="Morin E."/>
            <person name="Grelet G."/>
            <person name="Kuo A."/>
            <person name="Kohler A."/>
            <person name="Daghino S."/>
            <person name="Barry K."/>
            <person name="Choi C."/>
            <person name="Cichocki N."/>
            <person name="Clum A."/>
            <person name="Copeland A."/>
            <person name="Hainaut M."/>
            <person name="Haridas S."/>
            <person name="Labutti K."/>
            <person name="Lindquist E."/>
            <person name="Lipzen A."/>
            <person name="Khouja H.-R."/>
            <person name="Murat C."/>
            <person name="Ohm R."/>
            <person name="Olson A."/>
            <person name="Spatafora J."/>
            <person name="Veneault-Fourrey C."/>
            <person name="Henrissat B."/>
            <person name="Grigoriev I."/>
            <person name="Martin F."/>
            <person name="Perotto S."/>
        </authorList>
    </citation>
    <scope>NUCLEOTIDE SEQUENCE [LARGE SCALE GENOMIC DNA]</scope>
    <source>
        <strain evidence="3 4">UAMH 7357</strain>
    </source>
</reference>
<dbReference type="PROSITE" id="PS51819">
    <property type="entry name" value="VOC"/>
    <property type="match status" value="1"/>
</dbReference>
<sequence>MATRIKPSPNSSQKIQLQRVSHVFLRHPDPEKFLTFAKDFGFVEEARNREAIYLRGYGIDPYCYVVLPSITGEKEFEGGAFIVKSKEDLEKAMKFAGAVRKDLSYLPGGGELVSFSTPGGGKMHLLWGQEARTAPNKEPSAQVQHLGPYNLPFHKDRKGEFQRFQAGPAMVHKLGHYGFISSAFDEDLAFYLDNFNLTPSDILFEPSMPDLDVLAFLHVDLGSEFSDHHSLFMQRARPDQKTLMHHCSFEVADFDTQLIGHQWLADRGYTSVWGVGRHILGSQIFDYWKDPSGFKIEHYADGDIVNDKTPTSRQAAGPDTLSIWGPPLPVEFVEAS</sequence>
<dbReference type="InterPro" id="IPR051785">
    <property type="entry name" value="MMCE/EMCE_epimerase"/>
</dbReference>
<dbReference type="Gene3D" id="3.10.180.10">
    <property type="entry name" value="2,3-Dihydroxybiphenyl 1,2-Dioxygenase, domain 1"/>
    <property type="match status" value="2"/>
</dbReference>
<dbReference type="InterPro" id="IPR029068">
    <property type="entry name" value="Glyas_Bleomycin-R_OHBP_Dase"/>
</dbReference>
<dbReference type="InterPro" id="IPR004360">
    <property type="entry name" value="Glyas_Fos-R_dOase_dom"/>
</dbReference>
<dbReference type="FunFam" id="3.10.180.10:FF:000034">
    <property type="entry name" value="Glyoxalase/Bleomycin resistance protein/Dihydroxybiphenyl dioxygenase"/>
    <property type="match status" value="1"/>
</dbReference>
<dbReference type="PANTHER" id="PTHR43048:SF3">
    <property type="entry name" value="METHYLMALONYL-COA EPIMERASE, MITOCHONDRIAL"/>
    <property type="match status" value="1"/>
</dbReference>
<dbReference type="AlphaFoldDB" id="A0A2J6Q7T3"/>
<dbReference type="GO" id="GO:0046872">
    <property type="term" value="F:metal ion binding"/>
    <property type="evidence" value="ECO:0007669"/>
    <property type="project" value="UniProtKB-KW"/>
</dbReference>
<keyword evidence="3" id="KW-0560">Oxidoreductase</keyword>
<proteinExistence type="predicted"/>
<dbReference type="InterPro" id="IPR037523">
    <property type="entry name" value="VOC_core"/>
</dbReference>
<dbReference type="STRING" id="1745343.A0A2J6Q7T3"/>
<dbReference type="SUPFAM" id="SSF54593">
    <property type="entry name" value="Glyoxalase/Bleomycin resistance protein/Dihydroxybiphenyl dioxygenase"/>
    <property type="match status" value="1"/>
</dbReference>
<dbReference type="Pfam" id="PF00903">
    <property type="entry name" value="Glyoxalase"/>
    <property type="match status" value="1"/>
</dbReference>
<accession>A0A2J6Q7T3</accession>
<keyword evidence="3" id="KW-0223">Dioxygenase</keyword>
<dbReference type="Proteomes" id="UP000235672">
    <property type="component" value="Unassembled WGS sequence"/>
</dbReference>
<dbReference type="GO" id="GO:0004493">
    <property type="term" value="F:methylmalonyl-CoA epimerase activity"/>
    <property type="evidence" value="ECO:0007669"/>
    <property type="project" value="TreeGrafter"/>
</dbReference>